<feature type="transmembrane region" description="Helical" evidence="6">
    <location>
        <begin position="56"/>
        <end position="73"/>
    </location>
</feature>
<name>A0A327T6S5_9SPHI</name>
<protein>
    <submittedName>
        <fullName evidence="7">DHA2 family multidrug resistance protein</fullName>
    </submittedName>
</protein>
<evidence type="ECO:0000256" key="5">
    <source>
        <dbReference type="ARBA" id="ARBA00023136"/>
    </source>
</evidence>
<dbReference type="Proteomes" id="UP000249754">
    <property type="component" value="Unassembled WGS sequence"/>
</dbReference>
<feature type="transmembrane region" description="Helical" evidence="6">
    <location>
        <begin position="109"/>
        <end position="134"/>
    </location>
</feature>
<feature type="transmembrane region" description="Helical" evidence="6">
    <location>
        <begin position="273"/>
        <end position="289"/>
    </location>
</feature>
<dbReference type="PANTHER" id="PTHR42718:SF9">
    <property type="entry name" value="MAJOR FACILITATOR SUPERFAMILY MULTIDRUG TRANSPORTER MFSC"/>
    <property type="match status" value="1"/>
</dbReference>
<dbReference type="RefSeq" id="WP_111632051.1">
    <property type="nucleotide sequence ID" value="NZ_QLLR01000001.1"/>
</dbReference>
<sequence length="534" mass="60401">MRGPQYFKNWIIDWNWGVRIALFLILMSSLVQFGVFAMTQNYLISLLGFQSEDLSFGMQICYVGILGILPIQFRFLRYFETRNYLIVNITAGILLSLACLFIRDVNVFFVVRFLQGIVVCNIAGCMVVLIYSRLKTEHMQAIGSSVFYGSIFSNGVIIGIAAAMVVNSSDWTQVYVYSIIFQLATLVIVLLALKSTSGHKKYPLYQLDWIGFVLLIAAATSLTYTMVYGSKYYWFQDRRIIISSLAAASGTLCFLFRQYLIRRPLIDLSIFKSRNFVIGLVILAIYYGFKDSINLIYSYTGGVLGWGPYRLMILGLCNVSGIILFMILSGQLIIRNRHSTKGFLIVGFSIMIIYHLWMYFVFTPDLSFPDLIIPVFLQGASAGLIFVPVVIFILSSAPKHTGTTGIFVAACTRFNATLQSIAGFYNLQLYFNKDYKTGILNRVSFLDFATSERLNSYVQMFSSKGYTTEQATSLAYSSLGRAVDLQAQILGYRAIFLTIAIVLSIVLFLIAVMPSLHKTVLHYSKRMFIWVFHK</sequence>
<feature type="transmembrane region" description="Helical" evidence="6">
    <location>
        <begin position="494"/>
        <end position="516"/>
    </location>
</feature>
<evidence type="ECO:0000256" key="6">
    <source>
        <dbReference type="SAM" id="Phobius"/>
    </source>
</evidence>
<dbReference type="PANTHER" id="PTHR42718">
    <property type="entry name" value="MAJOR FACILITATOR SUPERFAMILY MULTIDRUG TRANSPORTER MFSC"/>
    <property type="match status" value="1"/>
</dbReference>
<dbReference type="InterPro" id="IPR036259">
    <property type="entry name" value="MFS_trans_sf"/>
</dbReference>
<reference evidence="7 8" key="1">
    <citation type="submission" date="2018-06" db="EMBL/GenBank/DDBJ databases">
        <title>Genomic Encyclopedia of Archaeal and Bacterial Type Strains, Phase II (KMG-II): from individual species to whole genera.</title>
        <authorList>
            <person name="Goeker M."/>
        </authorList>
    </citation>
    <scope>NUCLEOTIDE SEQUENCE [LARGE SCALE GENOMIC DNA]</scope>
    <source>
        <strain evidence="7 8">DSM 14825</strain>
    </source>
</reference>
<dbReference type="GO" id="GO:0022857">
    <property type="term" value="F:transmembrane transporter activity"/>
    <property type="evidence" value="ECO:0007669"/>
    <property type="project" value="InterPro"/>
</dbReference>
<keyword evidence="5 6" id="KW-0472">Membrane</keyword>
<dbReference type="AlphaFoldDB" id="A0A327T6S5"/>
<gene>
    <name evidence="7" type="ORF">LY11_00412</name>
</gene>
<comment type="caution">
    <text evidence="7">The sequence shown here is derived from an EMBL/GenBank/DDBJ whole genome shotgun (WGS) entry which is preliminary data.</text>
</comment>
<feature type="transmembrane region" description="Helical" evidence="6">
    <location>
        <begin position="205"/>
        <end position="228"/>
    </location>
</feature>
<dbReference type="GO" id="GO:0016020">
    <property type="term" value="C:membrane"/>
    <property type="evidence" value="ECO:0007669"/>
    <property type="project" value="UniProtKB-SubCell"/>
</dbReference>
<keyword evidence="3 6" id="KW-0812">Transmembrane</keyword>
<feature type="transmembrane region" description="Helical" evidence="6">
    <location>
        <begin position="20"/>
        <end position="44"/>
    </location>
</feature>
<dbReference type="EMBL" id="QLLR01000001">
    <property type="protein sequence ID" value="RAJ37336.1"/>
    <property type="molecule type" value="Genomic_DNA"/>
</dbReference>
<keyword evidence="4 6" id="KW-1133">Transmembrane helix</keyword>
<feature type="transmembrane region" description="Helical" evidence="6">
    <location>
        <begin position="309"/>
        <end position="330"/>
    </location>
</feature>
<feature type="transmembrane region" description="Helical" evidence="6">
    <location>
        <begin position="342"/>
        <end position="360"/>
    </location>
</feature>
<feature type="transmembrane region" description="Helical" evidence="6">
    <location>
        <begin position="240"/>
        <end position="261"/>
    </location>
</feature>
<evidence type="ECO:0000256" key="1">
    <source>
        <dbReference type="ARBA" id="ARBA00004141"/>
    </source>
</evidence>
<accession>A0A327T6S5</accession>
<feature type="transmembrane region" description="Helical" evidence="6">
    <location>
        <begin position="146"/>
        <end position="168"/>
    </location>
</feature>
<evidence type="ECO:0000313" key="7">
    <source>
        <dbReference type="EMBL" id="RAJ37336.1"/>
    </source>
</evidence>
<evidence type="ECO:0000313" key="8">
    <source>
        <dbReference type="Proteomes" id="UP000249754"/>
    </source>
</evidence>
<dbReference type="InterPro" id="IPR011701">
    <property type="entry name" value="MFS"/>
</dbReference>
<evidence type="ECO:0000256" key="3">
    <source>
        <dbReference type="ARBA" id="ARBA00022692"/>
    </source>
</evidence>
<comment type="subcellular location">
    <subcellularLocation>
        <location evidence="1">Membrane</location>
        <topology evidence="1">Multi-pass membrane protein</topology>
    </subcellularLocation>
</comment>
<dbReference type="SUPFAM" id="SSF103473">
    <property type="entry name" value="MFS general substrate transporter"/>
    <property type="match status" value="1"/>
</dbReference>
<dbReference type="Pfam" id="PF07690">
    <property type="entry name" value="MFS_1"/>
    <property type="match status" value="1"/>
</dbReference>
<feature type="transmembrane region" description="Helical" evidence="6">
    <location>
        <begin position="372"/>
        <end position="394"/>
    </location>
</feature>
<evidence type="ECO:0000256" key="2">
    <source>
        <dbReference type="ARBA" id="ARBA00022448"/>
    </source>
</evidence>
<evidence type="ECO:0000256" key="4">
    <source>
        <dbReference type="ARBA" id="ARBA00022989"/>
    </source>
</evidence>
<dbReference type="OrthoDB" id="1404010at2"/>
<organism evidence="7 8">
    <name type="scientific">Pedobacter cryoconitis</name>
    <dbReference type="NCBI Taxonomy" id="188932"/>
    <lineage>
        <taxon>Bacteria</taxon>
        <taxon>Pseudomonadati</taxon>
        <taxon>Bacteroidota</taxon>
        <taxon>Sphingobacteriia</taxon>
        <taxon>Sphingobacteriales</taxon>
        <taxon>Sphingobacteriaceae</taxon>
        <taxon>Pedobacter</taxon>
    </lineage>
</organism>
<proteinExistence type="predicted"/>
<feature type="transmembrane region" description="Helical" evidence="6">
    <location>
        <begin position="85"/>
        <end position="103"/>
    </location>
</feature>
<dbReference type="Gene3D" id="1.20.1250.20">
    <property type="entry name" value="MFS general substrate transporter like domains"/>
    <property type="match status" value="1"/>
</dbReference>
<keyword evidence="2" id="KW-0813">Transport</keyword>
<feature type="transmembrane region" description="Helical" evidence="6">
    <location>
        <begin position="174"/>
        <end position="193"/>
    </location>
</feature>